<dbReference type="AlphaFoldDB" id="A0A544QL47"/>
<evidence type="ECO:0000313" key="3">
    <source>
        <dbReference type="Proteomes" id="UP000315385"/>
    </source>
</evidence>
<proteinExistence type="predicted"/>
<dbReference type="InterPro" id="IPR027624">
    <property type="entry name" value="TOMM_cyclo_SagD"/>
</dbReference>
<dbReference type="RefSeq" id="WP_142444569.1">
    <property type="nucleotide sequence ID" value="NZ_SESI01000004.1"/>
</dbReference>
<accession>A0A544QL47</accession>
<dbReference type="NCBIfam" id="TIGR03604">
    <property type="entry name" value="TOMM_cyclo_SagD"/>
    <property type="match status" value="1"/>
</dbReference>
<dbReference type="InterPro" id="IPR003776">
    <property type="entry name" value="YcaO-like_dom"/>
</dbReference>
<evidence type="ECO:0000259" key="1">
    <source>
        <dbReference type="PROSITE" id="PS51664"/>
    </source>
</evidence>
<dbReference type="Proteomes" id="UP000315385">
    <property type="component" value="Unassembled WGS sequence"/>
</dbReference>
<comment type="caution">
    <text evidence="2">The sequence shown here is derived from an EMBL/GenBank/DDBJ whole genome shotgun (WGS) entry which is preliminary data.</text>
</comment>
<dbReference type="EMBL" id="SESI01000004">
    <property type="protein sequence ID" value="TQQ79096.1"/>
    <property type="molecule type" value="Genomic_DNA"/>
</dbReference>
<protein>
    <submittedName>
        <fullName evidence="2">Bacteriocin biosynthesis protein SagD</fullName>
    </submittedName>
</protein>
<dbReference type="OrthoDB" id="7433at2157"/>
<dbReference type="PROSITE" id="PS51664">
    <property type="entry name" value="YCAO"/>
    <property type="match status" value="1"/>
</dbReference>
<dbReference type="PANTHER" id="PTHR37809:SF1">
    <property type="entry name" value="RIBOSOMAL PROTEIN S12 METHYLTHIOTRANSFERASE ACCESSORY FACTOR YCAO"/>
    <property type="match status" value="1"/>
</dbReference>
<name>A0A544QL47_9EURY</name>
<dbReference type="PANTHER" id="PTHR37809">
    <property type="entry name" value="RIBOSOMAL PROTEIN S12 METHYLTHIOTRANSFERASE ACCESSORY FACTOR YCAO"/>
    <property type="match status" value="1"/>
</dbReference>
<reference evidence="2 3" key="1">
    <citation type="submission" date="2019-02" db="EMBL/GenBank/DDBJ databases">
        <title>Halonotius sp. a new haloqrchaeon isolated from saline water.</title>
        <authorList>
            <person name="Duran-Viseras A."/>
            <person name="Sanchez-Porro C."/>
            <person name="Ventosa A."/>
        </authorList>
    </citation>
    <scope>NUCLEOTIDE SEQUENCE [LARGE SCALE GENOMIC DNA]</scope>
    <source>
        <strain evidence="2 3">F9-27</strain>
    </source>
</reference>
<gene>
    <name evidence="2" type="ORF">EWF95_13305</name>
</gene>
<evidence type="ECO:0000313" key="2">
    <source>
        <dbReference type="EMBL" id="TQQ79096.1"/>
    </source>
</evidence>
<feature type="domain" description="YcaO" evidence="1">
    <location>
        <begin position="235"/>
        <end position="572"/>
    </location>
</feature>
<keyword evidence="3" id="KW-1185">Reference proteome</keyword>
<dbReference type="Gene3D" id="3.30.1330.230">
    <property type="match status" value="1"/>
</dbReference>
<organism evidence="2 3">
    <name type="scientific">Halonotius roseus</name>
    <dbReference type="NCBI Taxonomy" id="2511997"/>
    <lineage>
        <taxon>Archaea</taxon>
        <taxon>Methanobacteriati</taxon>
        <taxon>Methanobacteriota</taxon>
        <taxon>Stenosarchaea group</taxon>
        <taxon>Halobacteria</taxon>
        <taxon>Halobacteriales</taxon>
        <taxon>Haloferacaceae</taxon>
        <taxon>Halonotius</taxon>
    </lineage>
</organism>
<sequence length="572" mass="60777">MELAVCGGGPAAEAIIAATEDIDAAVRRIAPDALQDGSATPPTTGAVVAPTGAAVFRAATDHFDRWVAVEIGGIGGYPIETLDAAVTTFGPDTACYRCLNQRVGAHEEATNTEPHGDRSRVRLAGAVAGNRLISLVAGGSDGGEITELPGPERRLLPVPNCDCASEPNPSRALPLTHRTVGVDDALARAEQAVDDRVGLVANVGERESFPVPYYIAEIADTTGFSDTAAADFAAGVDVDWDRAYMKAIGEALERYSAGVYRTQRATRGPERTLAAPVSPTAFVRPEGFEQPEPEQRIDWIKGQRLPDGESVSLPAEFIWFPPPNQRYRPAITTGLGLGNSPIGAVLAGLYEVIERDATMLAWYSTFEPLGLAIEDDVVAELRKRARAESLTVTPLLVTQDIDVPVVAAAVHREGEWPRFAVGSGANLDPVAAARSAIAESLQNWMELRSMGPKMAAEQSGAIAEYADLPAAAEAFVDPDSRIPADGLGDPDLTGEAELRAVCDRLAAVDLDAYAARLTTRDVDALGFEAVRAVVPAAQPLFTGEPYFGERARSVPESMGFEPRLDRSYHPYP</sequence>
<dbReference type="Pfam" id="PF02624">
    <property type="entry name" value="YcaO"/>
    <property type="match status" value="1"/>
</dbReference>